<dbReference type="InParanoid" id="A0A6P9AHV7"/>
<dbReference type="PRINTS" id="PR00821">
    <property type="entry name" value="TAGLIPASE"/>
</dbReference>
<dbReference type="GeneID" id="117653478"/>
<evidence type="ECO:0000256" key="4">
    <source>
        <dbReference type="RuleBase" id="RU004262"/>
    </source>
</evidence>
<comment type="similarity">
    <text evidence="2 4">Belongs to the AB hydrolase superfamily. Lipase family.</text>
</comment>
<gene>
    <name evidence="8" type="primary">LOC117653478</name>
</gene>
<dbReference type="RefSeq" id="XP_034255056.1">
    <property type="nucleotide sequence ID" value="XM_034399165.1"/>
</dbReference>
<feature type="chain" id="PRO_5028309803" evidence="5">
    <location>
        <begin position="22"/>
        <end position="343"/>
    </location>
</feature>
<evidence type="ECO:0000313" key="7">
    <source>
        <dbReference type="Proteomes" id="UP000515158"/>
    </source>
</evidence>
<dbReference type="FunCoup" id="A0A6P9AHV7">
    <property type="interactions" value="14"/>
</dbReference>
<dbReference type="Gene3D" id="3.40.50.1820">
    <property type="entry name" value="alpha/beta hydrolase"/>
    <property type="match status" value="1"/>
</dbReference>
<dbReference type="InterPro" id="IPR000734">
    <property type="entry name" value="TAG_lipase"/>
</dbReference>
<dbReference type="OrthoDB" id="199913at2759"/>
<dbReference type="SUPFAM" id="SSF53474">
    <property type="entry name" value="alpha/beta-Hydrolases"/>
    <property type="match status" value="1"/>
</dbReference>
<dbReference type="InterPro" id="IPR029058">
    <property type="entry name" value="AB_hydrolase_fold"/>
</dbReference>
<evidence type="ECO:0000256" key="2">
    <source>
        <dbReference type="ARBA" id="ARBA00010701"/>
    </source>
</evidence>
<evidence type="ECO:0000313" key="8">
    <source>
        <dbReference type="RefSeq" id="XP_034255056.1"/>
    </source>
</evidence>
<dbReference type="KEGG" id="tpal:117653478"/>
<evidence type="ECO:0000256" key="3">
    <source>
        <dbReference type="ARBA" id="ARBA00022525"/>
    </source>
</evidence>
<keyword evidence="3" id="KW-0964">Secreted</keyword>
<protein>
    <submittedName>
        <fullName evidence="8">Pancreatic triacylglycerol lipase-like</fullName>
    </submittedName>
</protein>
<dbReference type="GO" id="GO:0005615">
    <property type="term" value="C:extracellular space"/>
    <property type="evidence" value="ECO:0007669"/>
    <property type="project" value="TreeGrafter"/>
</dbReference>
<dbReference type="PANTHER" id="PTHR11610:SF173">
    <property type="entry name" value="LIPASE DOMAIN-CONTAINING PROTEIN-RELATED"/>
    <property type="match status" value="1"/>
</dbReference>
<evidence type="ECO:0000256" key="1">
    <source>
        <dbReference type="ARBA" id="ARBA00004613"/>
    </source>
</evidence>
<name>A0A6P9AHV7_THRPL</name>
<keyword evidence="5" id="KW-0732">Signal</keyword>
<dbReference type="GO" id="GO:0016298">
    <property type="term" value="F:lipase activity"/>
    <property type="evidence" value="ECO:0007669"/>
    <property type="project" value="InterPro"/>
</dbReference>
<evidence type="ECO:0000259" key="6">
    <source>
        <dbReference type="Pfam" id="PF00151"/>
    </source>
</evidence>
<feature type="signal peptide" evidence="5">
    <location>
        <begin position="1"/>
        <end position="21"/>
    </location>
</feature>
<dbReference type="Pfam" id="PF00151">
    <property type="entry name" value="Lipase"/>
    <property type="match status" value="1"/>
</dbReference>
<dbReference type="GO" id="GO:0016042">
    <property type="term" value="P:lipid catabolic process"/>
    <property type="evidence" value="ECO:0007669"/>
    <property type="project" value="TreeGrafter"/>
</dbReference>
<reference evidence="8" key="1">
    <citation type="submission" date="2025-08" db="UniProtKB">
        <authorList>
            <consortium name="RefSeq"/>
        </authorList>
    </citation>
    <scope>IDENTIFICATION</scope>
    <source>
        <tissue evidence="8">Total insect</tissue>
    </source>
</reference>
<dbReference type="GO" id="GO:0017171">
    <property type="term" value="F:serine hydrolase activity"/>
    <property type="evidence" value="ECO:0007669"/>
    <property type="project" value="TreeGrafter"/>
</dbReference>
<keyword evidence="7" id="KW-1185">Reference proteome</keyword>
<dbReference type="InterPro" id="IPR013818">
    <property type="entry name" value="Lipase"/>
</dbReference>
<sequence>MACLRAVAVLGLLAVLGGALAISKAARKYSTDVNFVLYLPKGGNVTVKEQDAASLVSNPGFDKNLVTVFYMHGYTETPSSESIAVVSDAFLKRGGYNFILVDWSSFNTFPYIRAIYNLYQLPKPVANTIEAMVKAGLSEKMVWFVTHSMGSQLGGAVARELDFAVPRITALDPAWPGFNFPDIPSLNSGDAEFVDVIHTDAGFYGFATSVGHIDFWPNRGKRVQPSCPSILKEFDKRYCSHHMSWRFFAESLLSEEAFPAKACGSWKDFAQDACSKDAAVAYMGLLADKNKSLSGNFYLTTNSKQPYGKQMTGLHATGEKLQDVVPEVLMVTDWDMVDMKHAQ</sequence>
<accession>A0A6P9AHV7</accession>
<evidence type="ECO:0000256" key="5">
    <source>
        <dbReference type="SAM" id="SignalP"/>
    </source>
</evidence>
<dbReference type="AlphaFoldDB" id="A0A6P9AHV7"/>
<comment type="subcellular location">
    <subcellularLocation>
        <location evidence="1">Secreted</location>
    </subcellularLocation>
</comment>
<dbReference type="Proteomes" id="UP000515158">
    <property type="component" value="Unplaced"/>
</dbReference>
<feature type="domain" description="Lipase" evidence="6">
    <location>
        <begin position="27"/>
        <end position="307"/>
    </location>
</feature>
<dbReference type="PANTHER" id="PTHR11610">
    <property type="entry name" value="LIPASE"/>
    <property type="match status" value="1"/>
</dbReference>
<organism evidence="8">
    <name type="scientific">Thrips palmi</name>
    <name type="common">Melon thrips</name>
    <dbReference type="NCBI Taxonomy" id="161013"/>
    <lineage>
        <taxon>Eukaryota</taxon>
        <taxon>Metazoa</taxon>
        <taxon>Ecdysozoa</taxon>
        <taxon>Arthropoda</taxon>
        <taxon>Hexapoda</taxon>
        <taxon>Insecta</taxon>
        <taxon>Pterygota</taxon>
        <taxon>Neoptera</taxon>
        <taxon>Paraneoptera</taxon>
        <taxon>Thysanoptera</taxon>
        <taxon>Terebrantia</taxon>
        <taxon>Thripoidea</taxon>
        <taxon>Thripidae</taxon>
        <taxon>Thrips</taxon>
    </lineage>
</organism>
<proteinExistence type="inferred from homology"/>